<gene>
    <name evidence="2" type="ORF">GWK10_01740</name>
</gene>
<keyword evidence="1" id="KW-0732">Signal</keyword>
<feature type="chain" id="PRO_5026758343" evidence="1">
    <location>
        <begin position="19"/>
        <end position="206"/>
    </location>
</feature>
<protein>
    <submittedName>
        <fullName evidence="2">Uncharacterized protein</fullName>
    </submittedName>
</protein>
<feature type="signal peptide" evidence="1">
    <location>
        <begin position="1"/>
        <end position="18"/>
    </location>
</feature>
<name>A0A6M0CJ10_9FLAO</name>
<comment type="caution">
    <text evidence="2">The sequence shown here is derived from an EMBL/GenBank/DDBJ whole genome shotgun (WGS) entry which is preliminary data.</text>
</comment>
<dbReference type="Proteomes" id="UP000474296">
    <property type="component" value="Unassembled WGS sequence"/>
</dbReference>
<evidence type="ECO:0000256" key="1">
    <source>
        <dbReference type="SAM" id="SignalP"/>
    </source>
</evidence>
<dbReference type="EMBL" id="JAABOQ010000001">
    <property type="protein sequence ID" value="NER15909.1"/>
    <property type="molecule type" value="Genomic_DNA"/>
</dbReference>
<dbReference type="AlphaFoldDB" id="A0A6M0CJ10"/>
<keyword evidence="3" id="KW-1185">Reference proteome</keyword>
<evidence type="ECO:0000313" key="2">
    <source>
        <dbReference type="EMBL" id="NER15909.1"/>
    </source>
</evidence>
<evidence type="ECO:0000313" key="3">
    <source>
        <dbReference type="Proteomes" id="UP000474296"/>
    </source>
</evidence>
<proteinExistence type="predicted"/>
<accession>A0A6M0CJ10</accession>
<dbReference type="RefSeq" id="WP_164029174.1">
    <property type="nucleotide sequence ID" value="NZ_JAABOQ010000001.1"/>
</dbReference>
<sequence>MKYKILVSLILITSLSFAQGKDKVLNDIAKSVCPCIEGKNSEITAQDSPKQVEMMLGICILTAYSEHREAYVKAFGKELNMDNDAEMEAVGVDIGLKMASECPEILMMFADGDYESDLESDSAQKQMTGKLIGFKKGTFTMIEFQETGGRKHKLVWLDYFAGSELLEDHTKAKGNTFTIFFAEKEFYDPNLKEYRNYKVMRSITEK</sequence>
<organism evidence="2 3">
    <name type="scientific">Spongiivirga citrea</name>
    <dbReference type="NCBI Taxonomy" id="1481457"/>
    <lineage>
        <taxon>Bacteria</taxon>
        <taxon>Pseudomonadati</taxon>
        <taxon>Bacteroidota</taxon>
        <taxon>Flavobacteriia</taxon>
        <taxon>Flavobacteriales</taxon>
        <taxon>Flavobacteriaceae</taxon>
        <taxon>Spongiivirga</taxon>
    </lineage>
</organism>
<reference evidence="2 3" key="1">
    <citation type="submission" date="2020-01" db="EMBL/GenBank/DDBJ databases">
        <title>Spongiivirga citrea KCTC 32990T.</title>
        <authorList>
            <person name="Wang G."/>
        </authorList>
    </citation>
    <scope>NUCLEOTIDE SEQUENCE [LARGE SCALE GENOMIC DNA]</scope>
    <source>
        <strain evidence="2 3">KCTC 32990</strain>
    </source>
</reference>